<dbReference type="EMBL" id="FONR01000014">
    <property type="protein sequence ID" value="SFF96520.1"/>
    <property type="molecule type" value="Genomic_DNA"/>
</dbReference>
<evidence type="ECO:0000313" key="2">
    <source>
        <dbReference type="EMBL" id="SFF96520.1"/>
    </source>
</evidence>
<accession>A0A1I2N067</accession>
<gene>
    <name evidence="2" type="ORF">SAMN02787118_11482</name>
</gene>
<dbReference type="Proteomes" id="UP000181942">
    <property type="component" value="Unassembled WGS sequence"/>
</dbReference>
<reference evidence="2 3" key="1">
    <citation type="submission" date="2016-10" db="EMBL/GenBank/DDBJ databases">
        <authorList>
            <person name="de Groot N.N."/>
        </authorList>
    </citation>
    <scope>NUCLEOTIDE SEQUENCE [LARGE SCALE GENOMIC DNA]</scope>
    <source>
        <strain evidence="2 3">OK461</strain>
    </source>
</reference>
<feature type="chain" id="PRO_5010184017" description="Peptidase M15" evidence="1">
    <location>
        <begin position="29"/>
        <end position="166"/>
    </location>
</feature>
<organism evidence="2 3">
    <name type="scientific">Streptomyces mirabilis</name>
    <dbReference type="NCBI Taxonomy" id="68239"/>
    <lineage>
        <taxon>Bacteria</taxon>
        <taxon>Bacillati</taxon>
        <taxon>Actinomycetota</taxon>
        <taxon>Actinomycetes</taxon>
        <taxon>Kitasatosporales</taxon>
        <taxon>Streptomycetaceae</taxon>
        <taxon>Streptomyces</taxon>
    </lineage>
</organism>
<protein>
    <recommendedName>
        <fullName evidence="4">Peptidase M15</fullName>
    </recommendedName>
</protein>
<dbReference type="RefSeq" id="WP_075030755.1">
    <property type="nucleotide sequence ID" value="NZ_FONR01000014.1"/>
</dbReference>
<dbReference type="AlphaFoldDB" id="A0A1I2N067"/>
<evidence type="ECO:0000256" key="1">
    <source>
        <dbReference type="SAM" id="SignalP"/>
    </source>
</evidence>
<keyword evidence="1" id="KW-0732">Signal</keyword>
<feature type="signal peptide" evidence="1">
    <location>
        <begin position="1"/>
        <end position="28"/>
    </location>
</feature>
<dbReference type="OrthoDB" id="3533852at2"/>
<sequence>MKHHATLTACASLLAAGMLAAAVPSVSADPAKYPTHAAAAQQLRQAGITWSSSGRCSDRNRSTCTSFTQINKATIAGVIAFKKASRCAVNITGGTEKGHSPGTYSHSNGYKVDISPNQCADNHITGNFRYAGRRGGDNAKMYKSPAGNVYAREGSHWDILYYNGNR</sequence>
<proteinExistence type="predicted"/>
<name>A0A1I2N067_9ACTN</name>
<evidence type="ECO:0008006" key="4">
    <source>
        <dbReference type="Google" id="ProtNLM"/>
    </source>
</evidence>
<evidence type="ECO:0000313" key="3">
    <source>
        <dbReference type="Proteomes" id="UP000181942"/>
    </source>
</evidence>